<keyword evidence="1" id="KW-0808">Transferase</keyword>
<accession>A0A2M8ZCG4</accession>
<dbReference type="PANTHER" id="PTHR41244">
    <property type="entry name" value="RHAMNAN SYNTHESIS F"/>
    <property type="match status" value="1"/>
</dbReference>
<dbReference type="EMBL" id="PGET01000001">
    <property type="protein sequence ID" value="PJJ31139.1"/>
    <property type="molecule type" value="Genomic_DNA"/>
</dbReference>
<dbReference type="Gene3D" id="3.20.20.80">
    <property type="entry name" value="Glycosidases"/>
    <property type="match status" value="1"/>
</dbReference>
<evidence type="ECO:0000313" key="1">
    <source>
        <dbReference type="EMBL" id="PJJ31139.1"/>
    </source>
</evidence>
<protein>
    <submittedName>
        <fullName evidence="1">Glycosyl transferase family WbsX</fullName>
    </submittedName>
</protein>
<proteinExistence type="predicted"/>
<reference evidence="1 2" key="1">
    <citation type="submission" date="2017-11" db="EMBL/GenBank/DDBJ databases">
        <title>Understudied soil microbes with underappreciated capabilities: Untangling the Clostridium saccharolyticum group.</title>
        <authorList>
            <person name="Leschine S."/>
        </authorList>
    </citation>
    <scope>NUCLEOTIDE SEQUENCE [LARGE SCALE GENOMIC DNA]</scope>
    <source>
        <strain evidence="1 2">18A</strain>
    </source>
</reference>
<dbReference type="GO" id="GO:0016740">
    <property type="term" value="F:transferase activity"/>
    <property type="evidence" value="ECO:0007669"/>
    <property type="project" value="UniProtKB-KW"/>
</dbReference>
<name>A0A2M8ZCG4_9FIRM</name>
<sequence length="519" mass="61067">MKDIKTIAMYLPQFHRTPVNDQWWGEGFTEWTAAKGADRLFEGHYQPREPLNDNYYDLLQKRTMKWQADLALKYGLDGFCFYHYYFKDGRKVLEKPAENLLNWKDVDMPFCFCWDNTSWARSWSKLGDKFTWFEKEKERYPEGDGILLEQKYGREKEWEDHFKYLLPFFQDSRYIKIDNKPVFLVYKTDEMACFTEMIDYWRKLAEKENLGGIFVLGINSSKEKIGMDGVLFSGPGAYWNPIISSNHLECEYKNGVKCFDYKTIWNNVMIAGGKKGLKTYFGGFVDYDDTPRRGGQGVAFINTSVEIFQEYLYKLAQKNLSLKNEFLFINAFNEWGEGMYLEPDKKRGYAFLEALKSVKEKLRVDTQEEKVELTSVGIVDKGIPGNMEDINADLWNRYNKFKEYYYLLHRWMQLKEDNINLSKYLMKHGYYQIAIYGLGVMGKHFMEELKQTEIRVLYAIDQNTQLVYPGIDIKSAAACLPQVDAIVVTATFDYDVIWTKLKEMVDYPVVSLAEILNEI</sequence>
<dbReference type="AlphaFoldDB" id="A0A2M8ZCG4"/>
<dbReference type="Proteomes" id="UP000231092">
    <property type="component" value="Unassembled WGS sequence"/>
</dbReference>
<evidence type="ECO:0000313" key="2">
    <source>
        <dbReference type="Proteomes" id="UP000231092"/>
    </source>
</evidence>
<dbReference type="CDD" id="cd11579">
    <property type="entry name" value="Glyco_tran_WbsX"/>
    <property type="match status" value="1"/>
</dbReference>
<dbReference type="InterPro" id="IPR032719">
    <property type="entry name" value="WbsX"/>
</dbReference>
<comment type="caution">
    <text evidence="1">The sequence shown here is derived from an EMBL/GenBank/DDBJ whole genome shotgun (WGS) entry which is preliminary data.</text>
</comment>
<gene>
    <name evidence="1" type="ORF">H171_4779</name>
</gene>
<dbReference type="PANTHER" id="PTHR41244:SF1">
    <property type="entry name" value="GLYCOSYLTRANSFERASE"/>
    <property type="match status" value="1"/>
</dbReference>
<organism evidence="1 2">
    <name type="scientific">[Clostridium] celerecrescens 18A</name>
    <dbReference type="NCBI Taxonomy" id="1286362"/>
    <lineage>
        <taxon>Bacteria</taxon>
        <taxon>Bacillati</taxon>
        <taxon>Bacillota</taxon>
        <taxon>Clostridia</taxon>
        <taxon>Lachnospirales</taxon>
        <taxon>Lachnospiraceae</taxon>
        <taxon>Lacrimispora</taxon>
    </lineage>
</organism>
<dbReference type="Pfam" id="PF14307">
    <property type="entry name" value="Glyco_tran_WbsX"/>
    <property type="match status" value="1"/>
</dbReference>